<gene>
    <name evidence="1" type="ORF">GY4MC1_3171</name>
</gene>
<dbReference type="Pfam" id="PF14398">
    <property type="entry name" value="ATPgrasp_YheCD"/>
    <property type="match status" value="1"/>
</dbReference>
<reference evidence="1" key="1">
    <citation type="submission" date="2010-10" db="EMBL/GenBank/DDBJ databases">
        <title>Complete sequence of chromosome of Geobacillus sp. Y4.1MC1.</title>
        <authorList>
            <consortium name="US DOE Joint Genome Institute"/>
            <person name="Lucas S."/>
            <person name="Copeland A."/>
            <person name="Lapidus A."/>
            <person name="Cheng J.-F."/>
            <person name="Bruce D."/>
            <person name="Goodwin L."/>
            <person name="Pitluck S."/>
            <person name="Chertkov O."/>
            <person name="Zhang X."/>
            <person name="Detter J.C."/>
            <person name="Han C."/>
            <person name="Tapia R."/>
            <person name="Land M."/>
            <person name="Hauser L."/>
            <person name="Jeffries C."/>
            <person name="Kyrpides N."/>
            <person name="Ivanova N."/>
            <person name="Ovchinnikova G."/>
            <person name="Brumm P."/>
            <person name="Mead D."/>
            <person name="Woyke T."/>
        </authorList>
    </citation>
    <scope>NUCLEOTIDE SEQUENCE [LARGE SCALE GENOMIC DNA]</scope>
    <source>
        <strain evidence="1">Y4.1MC1</strain>
    </source>
</reference>
<protein>
    <recommendedName>
        <fullName evidence="2">YheC/YheD family protein</fullName>
    </recommendedName>
</protein>
<dbReference type="AlphaFoldDB" id="A0A7U4DM06"/>
<dbReference type="EMBL" id="CP002293">
    <property type="protein sequence ID" value="ADP75848.1"/>
    <property type="molecule type" value="Genomic_DNA"/>
</dbReference>
<dbReference type="SUPFAM" id="SSF56059">
    <property type="entry name" value="Glutathione synthetase ATP-binding domain-like"/>
    <property type="match status" value="1"/>
</dbReference>
<evidence type="ECO:0008006" key="2">
    <source>
        <dbReference type="Google" id="ProtNLM"/>
    </source>
</evidence>
<dbReference type="InterPro" id="IPR026838">
    <property type="entry name" value="YheC/D"/>
</dbReference>
<sequence>MKYSLIIQEGEENTIYLPPDISLSGQTMVAFGNMSTPCRFISSPLLDKQIIIANDVAKRLYIPFSADVHVFFDEDTVHLGPLVGIFTAGFTKSPLRPVRKRSFFFAKLLSQEKKVGVFAFVFGAHHINWEKGTITGYFYTDSGWTQHEVPFPAVIYNRLPNRRIENDETFQAIKETLKTAYGIPWFNENFFNKREVYRLLEKHPLSRPYLPDTSFSPTIETAGQFLNRYGEVYLKPANGSHGLGIHHILKKNMKYECRFRDKQGTNRSQSFPTLSSLWKNIFSQQKKLNSYIIQQGIRLIEINGRKVDFRVHTNKNEEGNWQVSAIAAKIAEKTSVTTHIHSGGTVKTIEEIFPDQSVRGHILRQLCDAALTLSRCLEEQLQMNIGEIGFDLGIDRQHRIWMFEANSKPGRSIFTHPKLKQYDELTAMLSLAYAVYLSKKTTDKREALFT</sequence>
<dbReference type="KEGG" id="gmc:GY4MC1_3171"/>
<evidence type="ECO:0000313" key="1">
    <source>
        <dbReference type="EMBL" id="ADP75848.1"/>
    </source>
</evidence>
<accession>A0A7U4DM06</accession>
<proteinExistence type="predicted"/>
<name>A0A7U4DM06_GEOS0</name>
<dbReference type="Gene3D" id="3.30.470.20">
    <property type="entry name" value="ATP-grasp fold, B domain"/>
    <property type="match status" value="1"/>
</dbReference>
<organism evidence="1">
    <name type="scientific">Geobacillus sp. (strain Y4.1MC1)</name>
    <dbReference type="NCBI Taxonomy" id="581103"/>
    <lineage>
        <taxon>Bacteria</taxon>
        <taxon>Bacillati</taxon>
        <taxon>Bacillota</taxon>
        <taxon>Bacilli</taxon>
        <taxon>Bacillales</taxon>
        <taxon>Anoxybacillaceae</taxon>
        <taxon>Geobacillus</taxon>
    </lineage>
</organism>